<dbReference type="RefSeq" id="WP_196986191.1">
    <property type="nucleotide sequence ID" value="NZ_JADWYS010000001.1"/>
</dbReference>
<dbReference type="InterPro" id="IPR001647">
    <property type="entry name" value="HTH_TetR"/>
</dbReference>
<protein>
    <submittedName>
        <fullName evidence="6">TetR/AcrR family transcriptional regulator</fullName>
    </submittedName>
</protein>
<dbReference type="PANTHER" id="PTHR30055">
    <property type="entry name" value="HTH-TYPE TRANSCRIPTIONAL REGULATOR RUTR"/>
    <property type="match status" value="1"/>
</dbReference>
<dbReference type="SUPFAM" id="SSF46689">
    <property type="entry name" value="Homeodomain-like"/>
    <property type="match status" value="1"/>
</dbReference>
<feature type="domain" description="HTH tetR-type" evidence="5">
    <location>
        <begin position="19"/>
        <end position="80"/>
    </location>
</feature>
<dbReference type="GO" id="GO:0000976">
    <property type="term" value="F:transcription cis-regulatory region binding"/>
    <property type="evidence" value="ECO:0007669"/>
    <property type="project" value="TreeGrafter"/>
</dbReference>
<evidence type="ECO:0000256" key="1">
    <source>
        <dbReference type="ARBA" id="ARBA00023015"/>
    </source>
</evidence>
<evidence type="ECO:0000313" key="6">
    <source>
        <dbReference type="EMBL" id="MBG9388322.1"/>
    </source>
</evidence>
<accession>A0A931MGS9</accession>
<evidence type="ECO:0000313" key="7">
    <source>
        <dbReference type="Proteomes" id="UP000651050"/>
    </source>
</evidence>
<evidence type="ECO:0000256" key="3">
    <source>
        <dbReference type="ARBA" id="ARBA00023163"/>
    </source>
</evidence>
<keyword evidence="1" id="KW-0805">Transcription regulation</keyword>
<dbReference type="InterPro" id="IPR009057">
    <property type="entry name" value="Homeodomain-like_sf"/>
</dbReference>
<evidence type="ECO:0000259" key="5">
    <source>
        <dbReference type="PROSITE" id="PS50977"/>
    </source>
</evidence>
<evidence type="ECO:0000256" key="4">
    <source>
        <dbReference type="PROSITE-ProRule" id="PRU00335"/>
    </source>
</evidence>
<dbReference type="PROSITE" id="PS50977">
    <property type="entry name" value="HTH_TETR_2"/>
    <property type="match status" value="1"/>
</dbReference>
<gene>
    <name evidence="6" type="ORF">I5803_09835</name>
</gene>
<name>A0A931MGS9_9BURK</name>
<reference evidence="6" key="1">
    <citation type="submission" date="2020-11" db="EMBL/GenBank/DDBJ databases">
        <title>Bacterial whole genome sequence for Caenimonas sp. DR4.4.</title>
        <authorList>
            <person name="Le V."/>
            <person name="Ko S.-R."/>
            <person name="Ahn C.-Y."/>
            <person name="Oh H.-M."/>
        </authorList>
    </citation>
    <scope>NUCLEOTIDE SEQUENCE</scope>
    <source>
        <strain evidence="6">DR4.4</strain>
    </source>
</reference>
<dbReference type="EMBL" id="JADWYS010000001">
    <property type="protein sequence ID" value="MBG9388322.1"/>
    <property type="molecule type" value="Genomic_DNA"/>
</dbReference>
<dbReference type="GO" id="GO:0003700">
    <property type="term" value="F:DNA-binding transcription factor activity"/>
    <property type="evidence" value="ECO:0007669"/>
    <property type="project" value="TreeGrafter"/>
</dbReference>
<dbReference type="InterPro" id="IPR050109">
    <property type="entry name" value="HTH-type_TetR-like_transc_reg"/>
</dbReference>
<proteinExistence type="predicted"/>
<dbReference type="Pfam" id="PF00440">
    <property type="entry name" value="TetR_N"/>
    <property type="match status" value="1"/>
</dbReference>
<dbReference type="AlphaFoldDB" id="A0A931MGS9"/>
<dbReference type="Proteomes" id="UP000651050">
    <property type="component" value="Unassembled WGS sequence"/>
</dbReference>
<organism evidence="6 7">
    <name type="scientific">Caenimonas aquaedulcis</name>
    <dbReference type="NCBI Taxonomy" id="2793270"/>
    <lineage>
        <taxon>Bacteria</taxon>
        <taxon>Pseudomonadati</taxon>
        <taxon>Pseudomonadota</taxon>
        <taxon>Betaproteobacteria</taxon>
        <taxon>Burkholderiales</taxon>
        <taxon>Comamonadaceae</taxon>
        <taxon>Caenimonas</taxon>
    </lineage>
</organism>
<keyword evidence="7" id="KW-1185">Reference proteome</keyword>
<dbReference type="PANTHER" id="PTHR30055:SF234">
    <property type="entry name" value="HTH-TYPE TRANSCRIPTIONAL REGULATOR BETI"/>
    <property type="match status" value="1"/>
</dbReference>
<evidence type="ECO:0000256" key="2">
    <source>
        <dbReference type="ARBA" id="ARBA00023125"/>
    </source>
</evidence>
<keyword evidence="2 4" id="KW-0238">DNA-binding</keyword>
<dbReference type="Gene3D" id="1.10.357.10">
    <property type="entry name" value="Tetracycline Repressor, domain 2"/>
    <property type="match status" value="1"/>
</dbReference>
<feature type="DNA-binding region" description="H-T-H motif" evidence="4">
    <location>
        <begin position="43"/>
        <end position="62"/>
    </location>
</feature>
<keyword evidence="3" id="KW-0804">Transcription</keyword>
<comment type="caution">
    <text evidence="6">The sequence shown here is derived from an EMBL/GenBank/DDBJ whole genome shotgun (WGS) entry which is preliminary data.</text>
</comment>
<sequence length="226" mass="24342">MNKAVPRAYAQLGRQVQAGMTRMLVLRAARDLVVESTQAAAFTLDAVAARAGVSRATVFNLFGGKAGLLNALFDEMSHRAGLMDVDALLTQDDARRALGEYVRAFADFYASEHALLKKLRAYAALDADFARLVEGREDKRTAGLEFLVNRLQGGGRVTLAQKRLAAKLKALLVLEVFEMLAASLTVAKAGEALMEMVVSVLDRDGRRVVRATRAAAHGCAARPVPS</sequence>